<comment type="caution">
    <text evidence="2">The sequence shown here is derived from an EMBL/GenBank/DDBJ whole genome shotgun (WGS) entry which is preliminary data.</text>
</comment>
<dbReference type="SMART" id="SM00331">
    <property type="entry name" value="PP2C_SIG"/>
    <property type="match status" value="1"/>
</dbReference>
<accession>A0A645D0Q9</accession>
<proteinExistence type="predicted"/>
<name>A0A645D0Q9_9ZZZZ</name>
<dbReference type="AlphaFoldDB" id="A0A645D0Q9"/>
<dbReference type="SUPFAM" id="SSF81606">
    <property type="entry name" value="PP2C-like"/>
    <property type="match status" value="1"/>
</dbReference>
<dbReference type="EC" id="3.1.3.16" evidence="2"/>
<dbReference type="PANTHER" id="PTHR47992">
    <property type="entry name" value="PROTEIN PHOSPHATASE"/>
    <property type="match status" value="1"/>
</dbReference>
<feature type="domain" description="PPM-type phosphatase" evidence="1">
    <location>
        <begin position="5"/>
        <end position="238"/>
    </location>
</feature>
<dbReference type="InterPro" id="IPR001932">
    <property type="entry name" value="PPM-type_phosphatase-like_dom"/>
</dbReference>
<dbReference type="GO" id="GO:0004722">
    <property type="term" value="F:protein serine/threonine phosphatase activity"/>
    <property type="evidence" value="ECO:0007669"/>
    <property type="project" value="UniProtKB-EC"/>
</dbReference>
<dbReference type="Gene3D" id="3.60.40.10">
    <property type="entry name" value="PPM-type phosphatase domain"/>
    <property type="match status" value="1"/>
</dbReference>
<evidence type="ECO:0000313" key="2">
    <source>
        <dbReference type="EMBL" id="MPM82392.1"/>
    </source>
</evidence>
<dbReference type="InterPro" id="IPR036457">
    <property type="entry name" value="PPM-type-like_dom_sf"/>
</dbReference>
<gene>
    <name evidence="2" type="primary">prpC_13</name>
    <name evidence="2" type="ORF">SDC9_129453</name>
</gene>
<dbReference type="CDD" id="cd00143">
    <property type="entry name" value="PP2Cc"/>
    <property type="match status" value="1"/>
</dbReference>
<dbReference type="PROSITE" id="PS51746">
    <property type="entry name" value="PPM_2"/>
    <property type="match status" value="1"/>
</dbReference>
<organism evidence="2">
    <name type="scientific">bioreactor metagenome</name>
    <dbReference type="NCBI Taxonomy" id="1076179"/>
    <lineage>
        <taxon>unclassified sequences</taxon>
        <taxon>metagenomes</taxon>
        <taxon>ecological metagenomes</taxon>
    </lineage>
</organism>
<dbReference type="SMART" id="SM00332">
    <property type="entry name" value="PP2Cc"/>
    <property type="match status" value="1"/>
</dbReference>
<evidence type="ECO:0000259" key="1">
    <source>
        <dbReference type="PROSITE" id="PS51746"/>
    </source>
</evidence>
<protein>
    <submittedName>
        <fullName evidence="2">Protein phosphatase PrpC</fullName>
        <ecNumber evidence="2">3.1.3.16</ecNumber>
    </submittedName>
</protein>
<sequence>MQTLTYAARTDKGPVRQENQDAVLAAPPVFLVADGIGGQAGGGLASRAIVEEFGSLVGRELDVDTVSAAVRAAHQRVVALHDDNPGAGSTLCAVVGVRVAGEDTWMVLNVGDSRCYLVNDGPQGRAVSQVTVDHSLVQEMIDAGVLDPREAELMPLRNVITRAMGSEQESEADVRLLPVVPGQRLMLCSDGLVNAVPLAEIEDVLIGRPEAESACQTLLDLALGYGARDNVSVVVVDVQDG</sequence>
<dbReference type="InterPro" id="IPR015655">
    <property type="entry name" value="PP2C"/>
</dbReference>
<dbReference type="EMBL" id="VSSQ01031489">
    <property type="protein sequence ID" value="MPM82392.1"/>
    <property type="molecule type" value="Genomic_DNA"/>
</dbReference>
<dbReference type="Pfam" id="PF13672">
    <property type="entry name" value="PP2C_2"/>
    <property type="match status" value="1"/>
</dbReference>
<reference evidence="2" key="1">
    <citation type="submission" date="2019-08" db="EMBL/GenBank/DDBJ databases">
        <authorList>
            <person name="Kucharzyk K."/>
            <person name="Murdoch R.W."/>
            <person name="Higgins S."/>
            <person name="Loffler F."/>
        </authorList>
    </citation>
    <scope>NUCLEOTIDE SEQUENCE</scope>
</reference>
<keyword evidence="2" id="KW-0378">Hydrolase</keyword>